<keyword evidence="2 5" id="KW-0812">Transmembrane</keyword>
<keyword evidence="3 5" id="KW-1133">Transmembrane helix</keyword>
<dbReference type="SUPFAM" id="SSF103473">
    <property type="entry name" value="MFS general substrate transporter"/>
    <property type="match status" value="1"/>
</dbReference>
<dbReference type="InterPro" id="IPR020846">
    <property type="entry name" value="MFS_dom"/>
</dbReference>
<dbReference type="GO" id="GO:0016020">
    <property type="term" value="C:membrane"/>
    <property type="evidence" value="ECO:0007669"/>
    <property type="project" value="UniProtKB-SubCell"/>
</dbReference>
<dbReference type="InterPro" id="IPR005828">
    <property type="entry name" value="MFS_sugar_transport-like"/>
</dbReference>
<evidence type="ECO:0000256" key="3">
    <source>
        <dbReference type="ARBA" id="ARBA00022989"/>
    </source>
</evidence>
<protein>
    <recommendedName>
        <fullName evidence="6">Major facilitator superfamily (MFS) profile domain-containing protein</fullName>
    </recommendedName>
</protein>
<evidence type="ECO:0000256" key="4">
    <source>
        <dbReference type="ARBA" id="ARBA00023136"/>
    </source>
</evidence>
<organism evidence="7 8">
    <name type="scientific">Oryzias melastigma</name>
    <name type="common">Marine medaka</name>
    <dbReference type="NCBI Taxonomy" id="30732"/>
    <lineage>
        <taxon>Eukaryota</taxon>
        <taxon>Metazoa</taxon>
        <taxon>Chordata</taxon>
        <taxon>Craniata</taxon>
        <taxon>Vertebrata</taxon>
        <taxon>Euteleostomi</taxon>
        <taxon>Actinopterygii</taxon>
        <taxon>Neopterygii</taxon>
        <taxon>Teleostei</taxon>
        <taxon>Neoteleostei</taxon>
        <taxon>Acanthomorphata</taxon>
        <taxon>Ovalentaria</taxon>
        <taxon>Atherinomorphae</taxon>
        <taxon>Beloniformes</taxon>
        <taxon>Adrianichthyidae</taxon>
        <taxon>Oryziinae</taxon>
        <taxon>Oryzias</taxon>
    </lineage>
</organism>
<dbReference type="AlphaFoldDB" id="A0A3B3BTC8"/>
<feature type="transmembrane region" description="Helical" evidence="5">
    <location>
        <begin position="192"/>
        <end position="214"/>
    </location>
</feature>
<evidence type="ECO:0000259" key="6">
    <source>
        <dbReference type="PROSITE" id="PS50850"/>
    </source>
</evidence>
<dbReference type="Gene3D" id="1.20.1250.20">
    <property type="entry name" value="MFS general substrate transporter like domains"/>
    <property type="match status" value="1"/>
</dbReference>
<accession>A0A3B3BTC8</accession>
<evidence type="ECO:0000256" key="1">
    <source>
        <dbReference type="ARBA" id="ARBA00004141"/>
    </source>
</evidence>
<dbReference type="Ensembl" id="ENSOMET00000002170.1">
    <property type="protein sequence ID" value="ENSOMEP00000008604.1"/>
    <property type="gene ID" value="ENSOMEG00000009899.1"/>
</dbReference>
<dbReference type="InterPro" id="IPR036259">
    <property type="entry name" value="MFS_trans_sf"/>
</dbReference>
<feature type="transmembrane region" description="Helical" evidence="5">
    <location>
        <begin position="141"/>
        <end position="161"/>
    </location>
</feature>
<name>A0A3B3BTC8_ORYME</name>
<sequence length="294" mass="33405">MKFENVLEEINGFGKFQIMIIGINFLSRFALPCHFMMSNFVAAVPAHHCDFRSYDDEGIFKNLSWEEKLLVSIPVQQDGTPSSCQMFVEPQYHLLLPRSPNVTETLTVPCRNGWVYDDTVFKSTITSEWDLVCDKRDKNKAAATIFFVGVMFGAVFFGSLSDRFGRRIMLLVSYISALIFAVASAFSTTYVMFAVLRFFTGFCITGIIIVSAVLSETICMLKSMVTFLKCFDVIIAILCIAYYVTDWRWLILSVSSPLILNIITWSHDVHPTPPSHRTPSLHLVPHQQRKCPHN</sequence>
<proteinExistence type="predicted"/>
<dbReference type="PANTHER" id="PTHR24064">
    <property type="entry name" value="SOLUTE CARRIER FAMILY 22 MEMBER"/>
    <property type="match status" value="1"/>
</dbReference>
<evidence type="ECO:0000313" key="8">
    <source>
        <dbReference type="Proteomes" id="UP000261560"/>
    </source>
</evidence>
<feature type="transmembrane region" description="Helical" evidence="5">
    <location>
        <begin position="226"/>
        <end position="243"/>
    </location>
</feature>
<keyword evidence="4 5" id="KW-0472">Membrane</keyword>
<evidence type="ECO:0000256" key="2">
    <source>
        <dbReference type="ARBA" id="ARBA00022692"/>
    </source>
</evidence>
<evidence type="ECO:0000256" key="5">
    <source>
        <dbReference type="SAM" id="Phobius"/>
    </source>
</evidence>
<dbReference type="Proteomes" id="UP000261560">
    <property type="component" value="Unplaced"/>
</dbReference>
<dbReference type="PROSITE" id="PS50850">
    <property type="entry name" value="MFS"/>
    <property type="match status" value="1"/>
</dbReference>
<comment type="subcellular location">
    <subcellularLocation>
        <location evidence="1">Membrane</location>
        <topology evidence="1">Multi-pass membrane protein</topology>
    </subcellularLocation>
</comment>
<feature type="transmembrane region" description="Helical" evidence="5">
    <location>
        <begin position="168"/>
        <end position="186"/>
    </location>
</feature>
<reference evidence="7" key="2">
    <citation type="submission" date="2025-09" db="UniProtKB">
        <authorList>
            <consortium name="Ensembl"/>
        </authorList>
    </citation>
    <scope>IDENTIFICATION</scope>
</reference>
<dbReference type="Pfam" id="PF00083">
    <property type="entry name" value="Sugar_tr"/>
    <property type="match status" value="1"/>
</dbReference>
<evidence type="ECO:0000313" key="7">
    <source>
        <dbReference type="Ensembl" id="ENSOMEP00000008604.1"/>
    </source>
</evidence>
<reference evidence="7" key="1">
    <citation type="submission" date="2025-08" db="UniProtKB">
        <authorList>
            <consortium name="Ensembl"/>
        </authorList>
    </citation>
    <scope>IDENTIFICATION</scope>
</reference>
<keyword evidence="8" id="KW-1185">Reference proteome</keyword>
<feature type="domain" description="Major facilitator superfamily (MFS) profile" evidence="6">
    <location>
        <begin position="85"/>
        <end position="294"/>
    </location>
</feature>
<dbReference type="GO" id="GO:0022857">
    <property type="term" value="F:transmembrane transporter activity"/>
    <property type="evidence" value="ECO:0007669"/>
    <property type="project" value="InterPro"/>
</dbReference>
<dbReference type="GeneTree" id="ENSGT00940000154922"/>